<accession>W3WK76</accession>
<keyword evidence="4 6" id="KW-1133">Transmembrane helix</keyword>
<dbReference type="SMART" id="SM01378">
    <property type="entry name" value="Romo1"/>
    <property type="match status" value="1"/>
</dbReference>
<dbReference type="PANTHER" id="PTHR28525">
    <property type="entry name" value="REACTIVE OXYGEN SPECIES MODULATOR 1"/>
    <property type="match status" value="1"/>
</dbReference>
<evidence type="ECO:0000256" key="6">
    <source>
        <dbReference type="SAM" id="Phobius"/>
    </source>
</evidence>
<dbReference type="InParanoid" id="W3WK76"/>
<dbReference type="HOGENOM" id="CLU_142435_0_0_1"/>
<dbReference type="Proteomes" id="UP000030651">
    <property type="component" value="Unassembled WGS sequence"/>
</dbReference>
<dbReference type="EMBL" id="KI912120">
    <property type="protein sequence ID" value="ETS74184.1"/>
    <property type="molecule type" value="Genomic_DNA"/>
</dbReference>
<keyword evidence="5 6" id="KW-0472">Membrane</keyword>
<dbReference type="AlphaFoldDB" id="W3WK76"/>
<comment type="subcellular location">
    <subcellularLocation>
        <location evidence="1">Membrane</location>
    </subcellularLocation>
</comment>
<dbReference type="OrthoDB" id="5409308at2759"/>
<dbReference type="KEGG" id="pfy:PFICI_14050"/>
<dbReference type="eggNOG" id="KOG4096">
    <property type="taxonomic scope" value="Eukaryota"/>
</dbReference>
<name>W3WK76_PESFW</name>
<evidence type="ECO:0000256" key="4">
    <source>
        <dbReference type="ARBA" id="ARBA00022989"/>
    </source>
</evidence>
<keyword evidence="3 6" id="KW-0812">Transmembrane</keyword>
<comment type="similarity">
    <text evidence="2">Belongs to the MGR2 family.</text>
</comment>
<dbReference type="OMA" id="SCWDRVK"/>
<dbReference type="PANTHER" id="PTHR28525:SF1">
    <property type="entry name" value="REACTIVE OXYGEN SPECIES MODULATOR 1"/>
    <property type="match status" value="1"/>
</dbReference>
<proteinExistence type="inferred from homology"/>
<dbReference type="GO" id="GO:0030150">
    <property type="term" value="P:protein import into mitochondrial matrix"/>
    <property type="evidence" value="ECO:0007669"/>
    <property type="project" value="TreeGrafter"/>
</dbReference>
<organism evidence="7 8">
    <name type="scientific">Pestalotiopsis fici (strain W106-1 / CGMCC3.15140)</name>
    <dbReference type="NCBI Taxonomy" id="1229662"/>
    <lineage>
        <taxon>Eukaryota</taxon>
        <taxon>Fungi</taxon>
        <taxon>Dikarya</taxon>
        <taxon>Ascomycota</taxon>
        <taxon>Pezizomycotina</taxon>
        <taxon>Sordariomycetes</taxon>
        <taxon>Xylariomycetidae</taxon>
        <taxon>Amphisphaeriales</taxon>
        <taxon>Sporocadaceae</taxon>
        <taxon>Pestalotiopsis</taxon>
    </lineage>
</organism>
<reference evidence="8" key="1">
    <citation type="journal article" date="2015" name="BMC Genomics">
        <title>Genomic and transcriptomic analysis of the endophytic fungus Pestalotiopsis fici reveals its lifestyle and high potential for synthesis of natural products.</title>
        <authorList>
            <person name="Wang X."/>
            <person name="Zhang X."/>
            <person name="Liu L."/>
            <person name="Xiang M."/>
            <person name="Wang W."/>
            <person name="Sun X."/>
            <person name="Che Y."/>
            <person name="Guo L."/>
            <person name="Liu G."/>
            <person name="Guo L."/>
            <person name="Wang C."/>
            <person name="Yin W.B."/>
            <person name="Stadler M."/>
            <person name="Zhang X."/>
            <person name="Liu X."/>
        </authorList>
    </citation>
    <scope>NUCLEOTIDE SEQUENCE [LARGE SCALE GENOMIC DNA]</scope>
    <source>
        <strain evidence="8">W106-1 / CGMCC3.15140</strain>
    </source>
</reference>
<dbReference type="Pfam" id="PF10247">
    <property type="entry name" value="Romo1"/>
    <property type="match status" value="1"/>
</dbReference>
<gene>
    <name evidence="7" type="ORF">PFICI_14050</name>
</gene>
<keyword evidence="8" id="KW-1185">Reference proteome</keyword>
<protein>
    <recommendedName>
        <fullName evidence="9">Mitochondrial genome maintenance protein Mgr2</fullName>
    </recommendedName>
</protein>
<sequence length="138" mass="14734">MPPPPSTVSHGAHGPSNLDKWLSTVKMGAMMGGTVGAIMGFVFGMRHTRPSPPKTQSLTKGFYTGTVNIFRYGAGPNGIMRTLGQYMAGSGATFGFFMGIGSVIRTDASPMANQAFLRAQRRPYVMAAPQQSFRPRGC</sequence>
<evidence type="ECO:0000256" key="2">
    <source>
        <dbReference type="ARBA" id="ARBA00007839"/>
    </source>
</evidence>
<evidence type="ECO:0000313" key="7">
    <source>
        <dbReference type="EMBL" id="ETS74184.1"/>
    </source>
</evidence>
<dbReference type="GeneID" id="19279063"/>
<evidence type="ECO:0000256" key="3">
    <source>
        <dbReference type="ARBA" id="ARBA00022692"/>
    </source>
</evidence>
<evidence type="ECO:0000313" key="8">
    <source>
        <dbReference type="Proteomes" id="UP000030651"/>
    </source>
</evidence>
<dbReference type="FunCoup" id="W3WK76">
    <property type="interactions" value="232"/>
</dbReference>
<dbReference type="STRING" id="1229662.W3WK76"/>
<dbReference type="GO" id="GO:0005744">
    <property type="term" value="C:TIM23 mitochondrial import inner membrane translocase complex"/>
    <property type="evidence" value="ECO:0007669"/>
    <property type="project" value="TreeGrafter"/>
</dbReference>
<dbReference type="GO" id="GO:0045039">
    <property type="term" value="P:protein insertion into mitochondrial inner membrane"/>
    <property type="evidence" value="ECO:0007669"/>
    <property type="project" value="TreeGrafter"/>
</dbReference>
<dbReference type="RefSeq" id="XP_007840822.1">
    <property type="nucleotide sequence ID" value="XM_007842631.1"/>
</dbReference>
<evidence type="ECO:0000256" key="1">
    <source>
        <dbReference type="ARBA" id="ARBA00004370"/>
    </source>
</evidence>
<evidence type="ECO:0000256" key="5">
    <source>
        <dbReference type="ARBA" id="ARBA00023136"/>
    </source>
</evidence>
<evidence type="ECO:0008006" key="9">
    <source>
        <dbReference type="Google" id="ProtNLM"/>
    </source>
</evidence>
<feature type="transmembrane region" description="Helical" evidence="6">
    <location>
        <begin position="27"/>
        <end position="45"/>
    </location>
</feature>
<dbReference type="InterPro" id="IPR018450">
    <property type="entry name" value="Romo1/Mgr2"/>
</dbReference>